<accession>A0AAD5BGA7</accession>
<dbReference type="InterPro" id="IPR036249">
    <property type="entry name" value="Thioredoxin-like_sf"/>
</dbReference>
<dbReference type="GO" id="GO:0015038">
    <property type="term" value="F:glutathione disulfide oxidoreductase activity"/>
    <property type="evidence" value="ECO:0007669"/>
    <property type="project" value="TreeGrafter"/>
</dbReference>
<dbReference type="SUPFAM" id="SSF52833">
    <property type="entry name" value="Thioredoxin-like"/>
    <property type="match status" value="1"/>
</dbReference>
<name>A0AAD5BGA7_9ASCO</name>
<dbReference type="Pfam" id="PF00462">
    <property type="entry name" value="Glutaredoxin"/>
    <property type="match status" value="1"/>
</dbReference>
<dbReference type="GO" id="GO:0005737">
    <property type="term" value="C:cytoplasm"/>
    <property type="evidence" value="ECO:0007669"/>
    <property type="project" value="TreeGrafter"/>
</dbReference>
<dbReference type="EMBL" id="JAIHNG010000110">
    <property type="protein sequence ID" value="KAI5959111.1"/>
    <property type="molecule type" value="Genomic_DNA"/>
</dbReference>
<dbReference type="GeneID" id="76150266"/>
<dbReference type="PANTHER" id="PTHR45694">
    <property type="entry name" value="GLUTAREDOXIN 2"/>
    <property type="match status" value="1"/>
</dbReference>
<dbReference type="AlphaFoldDB" id="A0AAD5BGA7"/>
<organism evidence="2 3">
    <name type="scientific">Candida theae</name>
    <dbReference type="NCBI Taxonomy" id="1198502"/>
    <lineage>
        <taxon>Eukaryota</taxon>
        <taxon>Fungi</taxon>
        <taxon>Dikarya</taxon>
        <taxon>Ascomycota</taxon>
        <taxon>Saccharomycotina</taxon>
        <taxon>Pichiomycetes</taxon>
        <taxon>Debaryomycetaceae</taxon>
        <taxon>Candida/Lodderomyces clade</taxon>
        <taxon>Candida</taxon>
    </lineage>
</organism>
<dbReference type="PROSITE" id="PS51354">
    <property type="entry name" value="GLUTAREDOXIN_2"/>
    <property type="match status" value="1"/>
</dbReference>
<feature type="domain" description="Glutaredoxin" evidence="1">
    <location>
        <begin position="34"/>
        <end position="99"/>
    </location>
</feature>
<comment type="caution">
    <text evidence="2">The sequence shown here is derived from an EMBL/GenBank/DDBJ whole genome shotgun (WGS) entry which is preliminary data.</text>
</comment>
<reference evidence="2 3" key="1">
    <citation type="journal article" date="2022" name="DNA Res.">
        <title>Genome analysis of five recently described species of the CUG-Ser clade uncovers Candida theae as a new hybrid lineage with pathogenic potential in the Candida parapsilosis species complex.</title>
        <authorList>
            <person name="Mixao V."/>
            <person name="Del Olmo V."/>
            <person name="Hegedusova E."/>
            <person name="Saus E."/>
            <person name="Pryszcz L."/>
            <person name="Cillingova A."/>
            <person name="Nosek J."/>
            <person name="Gabaldon T."/>
        </authorList>
    </citation>
    <scope>NUCLEOTIDE SEQUENCE [LARGE SCALE GENOMIC DNA]</scope>
    <source>
        <strain evidence="2 3">CBS 12239</strain>
    </source>
</reference>
<evidence type="ECO:0000313" key="3">
    <source>
        <dbReference type="Proteomes" id="UP001204833"/>
    </source>
</evidence>
<dbReference type="Proteomes" id="UP001204833">
    <property type="component" value="Unassembled WGS sequence"/>
</dbReference>
<dbReference type="PANTHER" id="PTHR45694:SF18">
    <property type="entry name" value="GLUTAREDOXIN-1-RELATED"/>
    <property type="match status" value="1"/>
</dbReference>
<keyword evidence="3" id="KW-1185">Reference proteome</keyword>
<protein>
    <recommendedName>
        <fullName evidence="1">Glutaredoxin domain-containing protein</fullName>
    </recommendedName>
</protein>
<evidence type="ECO:0000259" key="1">
    <source>
        <dbReference type="Pfam" id="PF00462"/>
    </source>
</evidence>
<dbReference type="GO" id="GO:0034599">
    <property type="term" value="P:cellular response to oxidative stress"/>
    <property type="evidence" value="ECO:0007669"/>
    <property type="project" value="TreeGrafter"/>
</dbReference>
<dbReference type="InterPro" id="IPR002109">
    <property type="entry name" value="Glutaredoxin"/>
</dbReference>
<proteinExistence type="predicted"/>
<evidence type="ECO:0000313" key="2">
    <source>
        <dbReference type="EMBL" id="KAI5959111.1"/>
    </source>
</evidence>
<dbReference type="RefSeq" id="XP_051609294.1">
    <property type="nucleotide sequence ID" value="XM_051751496.1"/>
</dbReference>
<sequence>MSAHPLTTQPTTTTSSDAFITKAESLISEHPYLMLSKSWCPDCHYVYRLFQKLGIYDKLHIIELDNIANQDDAAALENAFTGIVGKKWVPSLFFKGKYWGNEQDLKNLEKQGQLEPELKRLDLLA</sequence>
<dbReference type="Gene3D" id="3.40.30.10">
    <property type="entry name" value="Glutaredoxin"/>
    <property type="match status" value="1"/>
</dbReference>
<gene>
    <name evidence="2" type="ORF">KGF57_002207</name>
</gene>